<proteinExistence type="predicted"/>
<evidence type="ECO:0008006" key="2">
    <source>
        <dbReference type="Google" id="ProtNLM"/>
    </source>
</evidence>
<sequence length="307" mass="35623">MNPNKKTPENAFKFICKECDFGCCKESDFNRHLLTRKHKILTNPNARLTKNAADSNFQCPCGKSYKHMSSLCNHKKKCSMQTNLLHDNTSSSNNIVSILLNQNMELIKQNQEFKDLIMDQNKKILEIARDDKVTNNTTNNTTNNFNLNFFLNEQCKDALNIMEFVNTIKLQLSDLDMMGKLGYTEGISKIFIRGLKELDIFKRPIHCSDLKRETLYIKDKDAWEKENSENMKIKQAINYIANKNIKQIPTWVKENPTSEDTETKKHMDYVHILHESMGGSSTESDLKKYNKIIRNVAKEVVIDKEKI</sequence>
<name>A0A6C0AZS5_9ZZZZ</name>
<organism evidence="1">
    <name type="scientific">viral metagenome</name>
    <dbReference type="NCBI Taxonomy" id="1070528"/>
    <lineage>
        <taxon>unclassified sequences</taxon>
        <taxon>metagenomes</taxon>
        <taxon>organismal metagenomes</taxon>
    </lineage>
</organism>
<dbReference type="EMBL" id="MN739042">
    <property type="protein sequence ID" value="QHS85300.1"/>
    <property type="molecule type" value="Genomic_DNA"/>
</dbReference>
<accession>A0A6C0AZS5</accession>
<dbReference type="AlphaFoldDB" id="A0A6C0AZS5"/>
<evidence type="ECO:0000313" key="1">
    <source>
        <dbReference type="EMBL" id="QHS85300.1"/>
    </source>
</evidence>
<protein>
    <recommendedName>
        <fullName evidence="2">C2H2-type domain-containing protein</fullName>
    </recommendedName>
</protein>
<reference evidence="1" key="1">
    <citation type="journal article" date="2020" name="Nature">
        <title>Giant virus diversity and host interactions through global metagenomics.</title>
        <authorList>
            <person name="Schulz F."/>
            <person name="Roux S."/>
            <person name="Paez-Espino D."/>
            <person name="Jungbluth S."/>
            <person name="Walsh D.A."/>
            <person name="Denef V.J."/>
            <person name="McMahon K.D."/>
            <person name="Konstantinidis K.T."/>
            <person name="Eloe-Fadrosh E.A."/>
            <person name="Kyrpides N.C."/>
            <person name="Woyke T."/>
        </authorList>
    </citation>
    <scope>NUCLEOTIDE SEQUENCE</scope>
    <source>
        <strain evidence="1">GVMAG-M-3300009182-78</strain>
    </source>
</reference>